<dbReference type="SUPFAM" id="SSF56645">
    <property type="entry name" value="Acyl-CoA dehydrogenase NM domain-like"/>
    <property type="match status" value="1"/>
</dbReference>
<feature type="domain" description="Acyl-CoA dehydrogenase/oxidase N-terminal" evidence="9">
    <location>
        <begin position="6"/>
        <end position="123"/>
    </location>
</feature>
<dbReference type="InterPro" id="IPR052161">
    <property type="entry name" value="Mycobact_Acyl-CoA_DH"/>
</dbReference>
<evidence type="ECO:0000256" key="5">
    <source>
        <dbReference type="ARBA" id="ARBA00023002"/>
    </source>
</evidence>
<dbReference type="Pfam" id="PF02770">
    <property type="entry name" value="Acyl-CoA_dh_M"/>
    <property type="match status" value="1"/>
</dbReference>
<evidence type="ECO:0000256" key="3">
    <source>
        <dbReference type="ARBA" id="ARBA00022630"/>
    </source>
</evidence>
<dbReference type="EMBL" id="SWAV01000002">
    <property type="protein sequence ID" value="TKA92239.1"/>
    <property type="molecule type" value="Genomic_DNA"/>
</dbReference>
<dbReference type="Gene3D" id="1.10.540.10">
    <property type="entry name" value="Acyl-CoA dehydrogenase/oxidase, N-terminal domain"/>
    <property type="match status" value="1"/>
</dbReference>
<comment type="similarity">
    <text evidence="2 6">Belongs to the acyl-CoA dehydrogenase family.</text>
</comment>
<evidence type="ECO:0000259" key="9">
    <source>
        <dbReference type="Pfam" id="PF02771"/>
    </source>
</evidence>
<evidence type="ECO:0000256" key="1">
    <source>
        <dbReference type="ARBA" id="ARBA00001974"/>
    </source>
</evidence>
<dbReference type="InterPro" id="IPR046373">
    <property type="entry name" value="Acyl-CoA_Oxase/DH_mid-dom_sf"/>
</dbReference>
<feature type="domain" description="Acyl-CoA dehydrogenase/oxidase C-terminal" evidence="7">
    <location>
        <begin position="233"/>
        <end position="389"/>
    </location>
</feature>
<dbReference type="Proteomes" id="UP000305198">
    <property type="component" value="Unassembled WGS sequence"/>
</dbReference>
<keyword evidence="3 6" id="KW-0285">Flavoprotein</keyword>
<dbReference type="InterPro" id="IPR009100">
    <property type="entry name" value="AcylCoA_DH/oxidase_NM_dom_sf"/>
</dbReference>
<dbReference type="InterPro" id="IPR037069">
    <property type="entry name" value="AcylCoA_DH/ox_N_sf"/>
</dbReference>
<evidence type="ECO:0000259" key="8">
    <source>
        <dbReference type="Pfam" id="PF02770"/>
    </source>
</evidence>
<dbReference type="PANTHER" id="PTHR43292:SF3">
    <property type="entry name" value="ACYL-COA DEHYDROGENASE FADE29"/>
    <property type="match status" value="1"/>
</dbReference>
<feature type="domain" description="Acyl-CoA oxidase/dehydrogenase middle" evidence="8">
    <location>
        <begin position="127"/>
        <end position="221"/>
    </location>
</feature>
<dbReference type="GO" id="GO:0016627">
    <property type="term" value="F:oxidoreductase activity, acting on the CH-CH group of donors"/>
    <property type="evidence" value="ECO:0007669"/>
    <property type="project" value="InterPro"/>
</dbReference>
<reference evidence="10 11" key="1">
    <citation type="submission" date="2019-04" db="EMBL/GenBank/DDBJ databases">
        <title>Crypto-aerobic microbial life in anoxic (sulfidic) marine sediments.</title>
        <authorList>
            <person name="Bhattacharya S."/>
            <person name="Roy C."/>
            <person name="Mondal N."/>
            <person name="Sarkar J."/>
            <person name="Mandal S."/>
            <person name="Rameez M.J."/>
            <person name="Ghosh W."/>
        </authorList>
    </citation>
    <scope>NUCLEOTIDE SEQUENCE [LARGE SCALE GENOMIC DNA]</scope>
    <source>
        <strain evidence="10 11">SBBB</strain>
    </source>
</reference>
<dbReference type="InterPro" id="IPR009075">
    <property type="entry name" value="AcylCo_DH/oxidase_C"/>
</dbReference>
<evidence type="ECO:0000313" key="10">
    <source>
        <dbReference type="EMBL" id="TKA92239.1"/>
    </source>
</evidence>
<evidence type="ECO:0000256" key="4">
    <source>
        <dbReference type="ARBA" id="ARBA00022827"/>
    </source>
</evidence>
<keyword evidence="4 6" id="KW-0274">FAD</keyword>
<evidence type="ECO:0000256" key="2">
    <source>
        <dbReference type="ARBA" id="ARBA00009347"/>
    </source>
</evidence>
<accession>A0A4U0YNR9</accession>
<sequence length="392" mass="43718">MNLTLTPEEQAFRDEVRAFLRENLTEELRQGQRFTSGVYPEPEISGPWQRKLSDKGWLVPLWPRELGGTDWTAIQRFIFESECALAGAPLVHPMGVRLVSPVIIRFGTEEQKQHYLPRILSGEDYWCQGFSEPGAGSDLASLKMRAIPDSDDYILNGSKIWTTQAHHANMMFALVRTSTEGRRQEGISFLLIDMNTPGIEVRRIDTIGGDHDVNEVFFTDVRVPQANRVGPENAGWECAKYLLEFERGAGIFSGRLRSQLKRIGEVIEQLAAAGQDIRNNPHLVTRFGEICADLDSFEMMELRIMGALQPGQNPGPVSSILKLRNSRMKQAIAEFGAEILGHEGLRWRAGEIDTSSTMSVLIPDYLNSRAFTIFGGASEVQLGIIAKSVVGV</sequence>
<dbReference type="GO" id="GO:0050660">
    <property type="term" value="F:flavin adenine dinucleotide binding"/>
    <property type="evidence" value="ECO:0007669"/>
    <property type="project" value="InterPro"/>
</dbReference>
<dbReference type="InterPro" id="IPR036250">
    <property type="entry name" value="AcylCo_DH-like_C"/>
</dbReference>
<keyword evidence="5 6" id="KW-0560">Oxidoreductase</keyword>
<comment type="cofactor">
    <cofactor evidence="1 6">
        <name>FAD</name>
        <dbReference type="ChEBI" id="CHEBI:57692"/>
    </cofactor>
</comment>
<evidence type="ECO:0000256" key="6">
    <source>
        <dbReference type="RuleBase" id="RU362125"/>
    </source>
</evidence>
<dbReference type="SUPFAM" id="SSF47203">
    <property type="entry name" value="Acyl-CoA dehydrogenase C-terminal domain-like"/>
    <property type="match status" value="1"/>
</dbReference>
<evidence type="ECO:0000313" key="11">
    <source>
        <dbReference type="Proteomes" id="UP000305198"/>
    </source>
</evidence>
<gene>
    <name evidence="10" type="ORF">FA869_07560</name>
</gene>
<dbReference type="AlphaFoldDB" id="A0A4U0YNR9"/>
<protein>
    <submittedName>
        <fullName evidence="10">Acyl-CoA dehydrogenase</fullName>
    </submittedName>
</protein>
<dbReference type="Pfam" id="PF00441">
    <property type="entry name" value="Acyl-CoA_dh_1"/>
    <property type="match status" value="1"/>
</dbReference>
<proteinExistence type="inferred from homology"/>
<evidence type="ECO:0000259" key="7">
    <source>
        <dbReference type="Pfam" id="PF00441"/>
    </source>
</evidence>
<dbReference type="Pfam" id="PF02771">
    <property type="entry name" value="Acyl-CoA_dh_N"/>
    <property type="match status" value="1"/>
</dbReference>
<dbReference type="RefSeq" id="WP_136869208.1">
    <property type="nucleotide sequence ID" value="NZ_SWAV01000002.1"/>
</dbReference>
<dbReference type="FunFam" id="2.40.110.10:FF:000011">
    <property type="entry name" value="Acyl-CoA dehydrogenase FadE34"/>
    <property type="match status" value="1"/>
</dbReference>
<dbReference type="Gene3D" id="2.40.110.10">
    <property type="entry name" value="Butyryl-CoA Dehydrogenase, subunit A, domain 2"/>
    <property type="match status" value="1"/>
</dbReference>
<dbReference type="InterPro" id="IPR006091">
    <property type="entry name" value="Acyl-CoA_Oxase/DH_mid-dom"/>
</dbReference>
<dbReference type="Gene3D" id="1.20.140.10">
    <property type="entry name" value="Butyryl-CoA Dehydrogenase, subunit A, domain 3"/>
    <property type="match status" value="1"/>
</dbReference>
<dbReference type="GO" id="GO:0005886">
    <property type="term" value="C:plasma membrane"/>
    <property type="evidence" value="ECO:0007669"/>
    <property type="project" value="TreeGrafter"/>
</dbReference>
<name>A0A4U0YNR9_9GAMM</name>
<dbReference type="InterPro" id="IPR013786">
    <property type="entry name" value="AcylCoA_DH/ox_N"/>
</dbReference>
<comment type="caution">
    <text evidence="10">The sequence shown here is derived from an EMBL/GenBank/DDBJ whole genome shotgun (WGS) entry which is preliminary data.</text>
</comment>
<dbReference type="PANTHER" id="PTHR43292">
    <property type="entry name" value="ACYL-COA DEHYDROGENASE"/>
    <property type="match status" value="1"/>
</dbReference>
<organism evidence="10 11">
    <name type="scientific">Halopseudomonas bauzanensis</name>
    <dbReference type="NCBI Taxonomy" id="653930"/>
    <lineage>
        <taxon>Bacteria</taxon>
        <taxon>Pseudomonadati</taxon>
        <taxon>Pseudomonadota</taxon>
        <taxon>Gammaproteobacteria</taxon>
        <taxon>Pseudomonadales</taxon>
        <taxon>Pseudomonadaceae</taxon>
        <taxon>Halopseudomonas</taxon>
    </lineage>
</organism>